<dbReference type="EMBL" id="JBBCAQ010000033">
    <property type="protein sequence ID" value="KAK7582298.1"/>
    <property type="molecule type" value="Genomic_DNA"/>
</dbReference>
<comment type="caution">
    <text evidence="4">The sequence shown here is derived from an EMBL/GenBank/DDBJ whole genome shotgun (WGS) entry which is preliminary data.</text>
</comment>
<dbReference type="InterPro" id="IPR011043">
    <property type="entry name" value="Gal_Oxase/kelch_b-propeller"/>
</dbReference>
<evidence type="ECO:0000256" key="2">
    <source>
        <dbReference type="ARBA" id="ARBA00022737"/>
    </source>
</evidence>
<proteinExistence type="predicted"/>
<accession>A0AAN9TBR7</accession>
<dbReference type="GO" id="GO:0005737">
    <property type="term" value="C:cytoplasm"/>
    <property type="evidence" value="ECO:0007669"/>
    <property type="project" value="TreeGrafter"/>
</dbReference>
<dbReference type="Gene3D" id="2.60.120.260">
    <property type="entry name" value="Galactose-binding domain-like"/>
    <property type="match status" value="1"/>
</dbReference>
<dbReference type="InterPro" id="IPR015915">
    <property type="entry name" value="Kelch-typ_b-propeller"/>
</dbReference>
<dbReference type="SUPFAM" id="SSF50965">
    <property type="entry name" value="Galactose oxidase, central domain"/>
    <property type="match status" value="1"/>
</dbReference>
<dbReference type="InterPro" id="IPR052456">
    <property type="entry name" value="CTLH_complex_component"/>
</dbReference>
<evidence type="ECO:0000313" key="5">
    <source>
        <dbReference type="Proteomes" id="UP001367676"/>
    </source>
</evidence>
<dbReference type="PANTHER" id="PTHR15526:SF5">
    <property type="entry name" value="MUSKELIN"/>
    <property type="match status" value="1"/>
</dbReference>
<dbReference type="Gene3D" id="2.120.10.80">
    <property type="entry name" value="Kelch-type beta propeller"/>
    <property type="match status" value="2"/>
</dbReference>
<evidence type="ECO:0000256" key="1">
    <source>
        <dbReference type="ARBA" id="ARBA00022441"/>
    </source>
</evidence>
<dbReference type="Proteomes" id="UP001367676">
    <property type="component" value="Unassembled WGS sequence"/>
</dbReference>
<gene>
    <name evidence="4" type="ORF">V9T40_013743</name>
</gene>
<keyword evidence="1" id="KW-0880">Kelch repeat</keyword>
<keyword evidence="2" id="KW-0677">Repeat</keyword>
<dbReference type="Pfam" id="PF06588">
    <property type="entry name" value="Muskelin_N"/>
    <property type="match status" value="1"/>
</dbReference>
<reference evidence="4 5" key="1">
    <citation type="submission" date="2024-03" db="EMBL/GenBank/DDBJ databases">
        <title>Adaptation during the transition from Ophiocordyceps entomopathogen to insect associate is accompanied by gene loss and intensified selection.</title>
        <authorList>
            <person name="Ward C.M."/>
            <person name="Onetto C.A."/>
            <person name="Borneman A.R."/>
        </authorList>
    </citation>
    <scope>NUCLEOTIDE SEQUENCE [LARGE SCALE GENOMIC DNA]</scope>
    <source>
        <strain evidence="4">AWRI1</strain>
        <tissue evidence="4">Single Adult Female</tissue>
    </source>
</reference>
<protein>
    <recommendedName>
        <fullName evidence="3">Muskelin N-terminal domain-containing protein</fullName>
    </recommendedName>
</protein>
<organism evidence="4 5">
    <name type="scientific">Parthenolecanium corni</name>
    <dbReference type="NCBI Taxonomy" id="536013"/>
    <lineage>
        <taxon>Eukaryota</taxon>
        <taxon>Metazoa</taxon>
        <taxon>Ecdysozoa</taxon>
        <taxon>Arthropoda</taxon>
        <taxon>Hexapoda</taxon>
        <taxon>Insecta</taxon>
        <taxon>Pterygota</taxon>
        <taxon>Neoptera</taxon>
        <taxon>Paraneoptera</taxon>
        <taxon>Hemiptera</taxon>
        <taxon>Sternorrhyncha</taxon>
        <taxon>Coccoidea</taxon>
        <taxon>Coccidae</taxon>
        <taxon>Parthenolecanium</taxon>
    </lineage>
</organism>
<sequence length="745" mass="86664">MCSDKVPCSVDENEESKVLKYRIYSCSSFLPSFIPENILENNCSDQGSRWTSETNNPPQYVMLKLEKLAIVKSITFGKYEITHVCNLKKFKIYGGMNDCTQIELLDSGLNNDTKPETFTIRHTLGGQPFPCRFIKIVPLQSWGSSFNFSIWFVELRGTDDNVIIEKAVDWFHSYREKEVIRLCLKHFRLLNYRTVFDELVNISQVKLEDPVLSELFELLVSKGDFDASELFIEKAIEDGYLDPYITKQDYHPLWKLLKSAETRPGMRGGHQMCFDSISETIFLFGGWDGHQDLSDLWSYHVPTNKWKLISYDVESEGGPSPRSCHKICCNPQRREIFVLGRYLGGLYRTAYNLKSDFYVYNIESNRWTLINENTSLVGGPSLIFDHQMCMDVAKSTIYVFGGRILTPATCCSSAEERSPNDSGPPPSEPQFSGLYSYHILTNTWKCLNSNFENPDAPTDLNVLKPRVAHCMLFHPRYRKLYIFNGQHNKEQLTDFVSYNVDTKQVEVISDFIKQDETELPPSGYTQRATIDPDLDEIYVLSGLSKDKERRDDKAHNSFWVYSLKKYKWTCVYKNENVGEQYWTRMQYIEPCPRFAHQLVYDEKKKVHFLFGGNPGRMCLPKVRLDDFWSLQLCRTNQREMIQQCKLLIRKCRFQELVRSDKLQALDYLHSGFSHLTNTNSLEIEEQLQSMASMLFSEKQPDLKETLEAENRCKHQNRCKLFEKLSEFFPESMTQPVDNLVDMIPL</sequence>
<dbReference type="InterPro" id="IPR010565">
    <property type="entry name" value="Muskelin_N"/>
</dbReference>
<keyword evidence="5" id="KW-1185">Reference proteome</keyword>
<evidence type="ECO:0000259" key="3">
    <source>
        <dbReference type="Pfam" id="PF06588"/>
    </source>
</evidence>
<name>A0AAN9TBR7_9HEMI</name>
<evidence type="ECO:0000313" key="4">
    <source>
        <dbReference type="EMBL" id="KAK7582298.1"/>
    </source>
</evidence>
<dbReference type="InterPro" id="IPR008979">
    <property type="entry name" value="Galactose-bd-like_sf"/>
</dbReference>
<dbReference type="Pfam" id="PF24681">
    <property type="entry name" value="Kelch_KLHDC2_KLHL20_DRC7"/>
    <property type="match status" value="1"/>
</dbReference>
<feature type="domain" description="Muskelin N-terminal" evidence="3">
    <location>
        <begin position="16"/>
        <end position="210"/>
    </location>
</feature>
<dbReference type="PANTHER" id="PTHR15526">
    <property type="entry name" value="MUSKELIN"/>
    <property type="match status" value="1"/>
</dbReference>
<dbReference type="AlphaFoldDB" id="A0AAN9TBR7"/>
<dbReference type="SUPFAM" id="SSF49785">
    <property type="entry name" value="Galactose-binding domain-like"/>
    <property type="match status" value="1"/>
</dbReference>
<dbReference type="SUPFAM" id="SSF117281">
    <property type="entry name" value="Kelch motif"/>
    <property type="match status" value="1"/>
</dbReference>